<organism evidence="3">
    <name type="scientific">freshwater metagenome</name>
    <dbReference type="NCBI Taxonomy" id="449393"/>
    <lineage>
        <taxon>unclassified sequences</taxon>
        <taxon>metagenomes</taxon>
        <taxon>ecological metagenomes</taxon>
    </lineage>
</organism>
<evidence type="ECO:0000313" key="3">
    <source>
        <dbReference type="EMBL" id="CAB4538812.1"/>
    </source>
</evidence>
<sequence length="331" mass="35284">MEISIGITPGPDAVHHAQLAEKLGFRRAWLYDSAALYEDIWINIANILNATGNLDVGTAVLVPNLRHVMTTASAIATIERMAPGRLMVGFGTGFTARMVLGKKALSWKTTREYIEALHTLLNGGVADVEGERVQMIHRPSLTANRPIDVPLLLSAMGPKGLDITKELIANGTCTGLIGVQPLEGPWGHQVLMVSGSVLDDGESAGSPRARAAIGPWYVVGYHGCWEAAPEFLTAMPGGAEWLADVEASRPATERHLAVHEGHVTEVFGRDQVVLDLADEATLAGVGWTGDKAAVKEKVAHASSMGVTEILYTPAGPDVEREMRAFAEATIS</sequence>
<dbReference type="InterPro" id="IPR011251">
    <property type="entry name" value="Luciferase-like_dom"/>
</dbReference>
<gene>
    <name evidence="3" type="ORF">UFOPK1495_00066</name>
</gene>
<dbReference type="EMBL" id="CAEZSU010000003">
    <property type="protein sequence ID" value="CAB4538812.1"/>
    <property type="molecule type" value="Genomic_DNA"/>
</dbReference>
<keyword evidence="1" id="KW-0560">Oxidoreductase</keyword>
<reference evidence="3" key="1">
    <citation type="submission" date="2020-05" db="EMBL/GenBank/DDBJ databases">
        <authorList>
            <person name="Chiriac C."/>
            <person name="Salcher M."/>
            <person name="Ghai R."/>
            <person name="Kavagutti S V."/>
        </authorList>
    </citation>
    <scope>NUCLEOTIDE SEQUENCE</scope>
</reference>
<dbReference type="Gene3D" id="3.20.20.30">
    <property type="entry name" value="Luciferase-like domain"/>
    <property type="match status" value="1"/>
</dbReference>
<feature type="domain" description="Luciferase-like" evidence="2">
    <location>
        <begin position="12"/>
        <end position="166"/>
    </location>
</feature>
<proteinExistence type="predicted"/>
<protein>
    <submittedName>
        <fullName evidence="3">Unannotated protein</fullName>
    </submittedName>
</protein>
<dbReference type="PANTHER" id="PTHR43244">
    <property type="match status" value="1"/>
</dbReference>
<dbReference type="GO" id="GO:0016705">
    <property type="term" value="F:oxidoreductase activity, acting on paired donors, with incorporation or reduction of molecular oxygen"/>
    <property type="evidence" value="ECO:0007669"/>
    <property type="project" value="InterPro"/>
</dbReference>
<dbReference type="SUPFAM" id="SSF51679">
    <property type="entry name" value="Bacterial luciferase-like"/>
    <property type="match status" value="1"/>
</dbReference>
<evidence type="ECO:0000256" key="1">
    <source>
        <dbReference type="ARBA" id="ARBA00023002"/>
    </source>
</evidence>
<dbReference type="PANTHER" id="PTHR43244:SF1">
    <property type="entry name" value="5,10-METHYLENETETRAHYDROMETHANOPTERIN REDUCTASE"/>
    <property type="match status" value="1"/>
</dbReference>
<dbReference type="Pfam" id="PF00296">
    <property type="entry name" value="Bac_luciferase"/>
    <property type="match status" value="1"/>
</dbReference>
<name>A0A6J6BIP1_9ZZZZ</name>
<dbReference type="InterPro" id="IPR036661">
    <property type="entry name" value="Luciferase-like_sf"/>
</dbReference>
<accession>A0A6J6BIP1</accession>
<evidence type="ECO:0000259" key="2">
    <source>
        <dbReference type="Pfam" id="PF00296"/>
    </source>
</evidence>
<dbReference type="AlphaFoldDB" id="A0A6J6BIP1"/>
<dbReference type="InterPro" id="IPR050564">
    <property type="entry name" value="F420-G6PD/mer"/>
</dbReference>